<keyword evidence="3" id="KW-1185">Reference proteome</keyword>
<dbReference type="PIRSF" id="PIRSF017082">
    <property type="entry name" value="YflP"/>
    <property type="match status" value="1"/>
</dbReference>
<reference evidence="2" key="1">
    <citation type="submission" date="2021-11" db="EMBL/GenBank/DDBJ databases">
        <title>Description of a new species Pelosinus isolated from the bottom sediments of Lake Baikal.</title>
        <authorList>
            <person name="Zakharyuk A."/>
        </authorList>
    </citation>
    <scope>NUCLEOTIDE SEQUENCE</scope>
    <source>
        <strain evidence="2">Bkl1</strain>
    </source>
</reference>
<comment type="similarity">
    <text evidence="1">Belongs to the UPF0065 (bug) family.</text>
</comment>
<dbReference type="CDD" id="cd07012">
    <property type="entry name" value="PBP2_Bug_TTT"/>
    <property type="match status" value="1"/>
</dbReference>
<evidence type="ECO:0000313" key="3">
    <source>
        <dbReference type="Proteomes" id="UP001165492"/>
    </source>
</evidence>
<comment type="caution">
    <text evidence="2">The sequence shown here is derived from an EMBL/GenBank/DDBJ whole genome shotgun (WGS) entry which is preliminary data.</text>
</comment>
<dbReference type="SUPFAM" id="SSF53850">
    <property type="entry name" value="Periplasmic binding protein-like II"/>
    <property type="match status" value="1"/>
</dbReference>
<accession>A0ABS8HXQ6</accession>
<name>A0ABS8HXQ6_9FIRM</name>
<dbReference type="Proteomes" id="UP001165492">
    <property type="component" value="Unassembled WGS sequence"/>
</dbReference>
<dbReference type="EMBL" id="JAJHJB010000044">
    <property type="protein sequence ID" value="MCC5467962.1"/>
    <property type="molecule type" value="Genomic_DNA"/>
</dbReference>
<dbReference type="InterPro" id="IPR042100">
    <property type="entry name" value="Bug_dom1"/>
</dbReference>
<dbReference type="PANTHER" id="PTHR42928">
    <property type="entry name" value="TRICARBOXYLATE-BINDING PROTEIN"/>
    <property type="match status" value="1"/>
</dbReference>
<sequence>MQSSKEITPQVAEKYPNKPINIIVPFGVGSGSDILARMLEKVTLKHLGQPLVVINKAGATGSIAWNELSSSNPDGYTIGMASIELLLQPNYGITKYNYPTSLEPLAQFASVPMVLAVQANQPWKNINEFIEDGKLHPEKLKFSHVGIGSLNHIVGEQLSKSAGIAFEQVPFNSGSEAVTALLGGHVQAAIIGPAQVKEHIKSGTIRVLAVATDQRLADPVFSDVPTFKEQGIDIQFSNWYGVAVPKELPIEIKAKLAEGLKEMITDPEFKKNVENIGLQYKYLDPKESEEFWIVENKKISETIQKTGILNIIKVQKQ</sequence>
<dbReference type="Gene3D" id="3.40.190.10">
    <property type="entry name" value="Periplasmic binding protein-like II"/>
    <property type="match status" value="1"/>
</dbReference>
<evidence type="ECO:0000313" key="2">
    <source>
        <dbReference type="EMBL" id="MCC5467962.1"/>
    </source>
</evidence>
<dbReference type="PANTHER" id="PTHR42928:SF5">
    <property type="entry name" value="BLR1237 PROTEIN"/>
    <property type="match status" value="1"/>
</dbReference>
<dbReference type="RefSeq" id="WP_229536890.1">
    <property type="nucleotide sequence ID" value="NZ_JAJHJB010000044.1"/>
</dbReference>
<dbReference type="InterPro" id="IPR005064">
    <property type="entry name" value="BUG"/>
</dbReference>
<dbReference type="Pfam" id="PF03401">
    <property type="entry name" value="TctC"/>
    <property type="match status" value="1"/>
</dbReference>
<evidence type="ECO:0000256" key="1">
    <source>
        <dbReference type="ARBA" id="ARBA00006987"/>
    </source>
</evidence>
<protein>
    <submittedName>
        <fullName evidence="2">Tripartite tricarboxylate transporter substrate binding protein</fullName>
    </submittedName>
</protein>
<organism evidence="2 3">
    <name type="scientific">Pelosinus baikalensis</name>
    <dbReference type="NCBI Taxonomy" id="2892015"/>
    <lineage>
        <taxon>Bacteria</taxon>
        <taxon>Bacillati</taxon>
        <taxon>Bacillota</taxon>
        <taxon>Negativicutes</taxon>
        <taxon>Selenomonadales</taxon>
        <taxon>Sporomusaceae</taxon>
        <taxon>Pelosinus</taxon>
    </lineage>
</organism>
<dbReference type="Gene3D" id="3.40.190.150">
    <property type="entry name" value="Bordetella uptake gene, domain 1"/>
    <property type="match status" value="1"/>
</dbReference>
<proteinExistence type="inferred from homology"/>
<gene>
    <name evidence="2" type="ORF">LMF89_21735</name>
</gene>